<feature type="signal peptide" evidence="1">
    <location>
        <begin position="1"/>
        <end position="31"/>
    </location>
</feature>
<name>A0ABU8DWQ5_9ACTN</name>
<protein>
    <submittedName>
        <fullName evidence="2">Uncharacterized protein</fullName>
    </submittedName>
</protein>
<dbReference type="EMBL" id="JBAPLU010000019">
    <property type="protein sequence ID" value="MEI4273280.1"/>
    <property type="molecule type" value="Genomic_DNA"/>
</dbReference>
<comment type="caution">
    <text evidence="2">The sequence shown here is derived from an EMBL/GenBank/DDBJ whole genome shotgun (WGS) entry which is preliminary data.</text>
</comment>
<reference evidence="2 3" key="1">
    <citation type="submission" date="2024-03" db="EMBL/GenBank/DDBJ databases">
        <title>Draft genome sequence of Klenkia sp. LSe6-5.</title>
        <authorList>
            <person name="Duangmal K."/>
            <person name="Chantavorakit T."/>
        </authorList>
    </citation>
    <scope>NUCLEOTIDE SEQUENCE [LARGE SCALE GENOMIC DNA]</scope>
    <source>
        <strain evidence="2 3">LSe6-5</strain>
    </source>
</reference>
<dbReference type="RefSeq" id="WP_336405403.1">
    <property type="nucleotide sequence ID" value="NZ_JBAPLU010000019.1"/>
</dbReference>
<evidence type="ECO:0000256" key="1">
    <source>
        <dbReference type="SAM" id="SignalP"/>
    </source>
</evidence>
<organism evidence="2 3">
    <name type="scientific">Klenkia sesuvii</name>
    <dbReference type="NCBI Taxonomy" id="3103137"/>
    <lineage>
        <taxon>Bacteria</taxon>
        <taxon>Bacillati</taxon>
        <taxon>Actinomycetota</taxon>
        <taxon>Actinomycetes</taxon>
        <taxon>Geodermatophilales</taxon>
        <taxon>Geodermatophilaceae</taxon>
        <taxon>Klenkia</taxon>
    </lineage>
</organism>
<keyword evidence="3" id="KW-1185">Reference proteome</keyword>
<dbReference type="Proteomes" id="UP001361570">
    <property type="component" value="Unassembled WGS sequence"/>
</dbReference>
<gene>
    <name evidence="2" type="ORF">TEK04_16275</name>
</gene>
<dbReference type="PROSITE" id="PS51257">
    <property type="entry name" value="PROKAR_LIPOPROTEIN"/>
    <property type="match status" value="1"/>
</dbReference>
<evidence type="ECO:0000313" key="2">
    <source>
        <dbReference type="EMBL" id="MEI4273280.1"/>
    </source>
</evidence>
<feature type="chain" id="PRO_5046906432" evidence="1">
    <location>
        <begin position="32"/>
        <end position="229"/>
    </location>
</feature>
<accession>A0ABU8DWQ5</accession>
<evidence type="ECO:0000313" key="3">
    <source>
        <dbReference type="Proteomes" id="UP001361570"/>
    </source>
</evidence>
<keyword evidence="1" id="KW-0732">Signal</keyword>
<sequence length="229" mass="23784">MPRPPRTRHRRLRPALLRTAAVALCVGALSACELPDVSMSPALSAPTATATPARTTSAPATTAGAEELAAVVAAPATPDRPAGELDAGSVTHVLPAGDRQLVVDWWTTETATAWTATDPKTVQLSAHLEGGDPDAGIEVLVTRFSAVLDDGTTRADVVDDSGEFALQPPFTYGTVLSLPPSGATATSVTLAVQFDLLVETEPGSQRYFRQTVLDSLVLPVLPAPAEETP</sequence>
<proteinExistence type="predicted"/>